<evidence type="ECO:0000256" key="4">
    <source>
        <dbReference type="ARBA" id="ARBA00023002"/>
    </source>
</evidence>
<dbReference type="STRING" id="1423734.FC83_GL000245"/>
<evidence type="ECO:0000313" key="7">
    <source>
        <dbReference type="Proteomes" id="UP000051236"/>
    </source>
</evidence>
<dbReference type="Gene3D" id="3.30.70.2740">
    <property type="match status" value="1"/>
</dbReference>
<protein>
    <submittedName>
        <fullName evidence="6">Glycolate oxidase</fullName>
    </submittedName>
</protein>
<evidence type="ECO:0000313" key="6">
    <source>
        <dbReference type="EMBL" id="KRM32841.1"/>
    </source>
</evidence>
<dbReference type="PANTHER" id="PTHR42934">
    <property type="entry name" value="GLYCOLATE OXIDASE SUBUNIT GLCD"/>
    <property type="match status" value="1"/>
</dbReference>
<dbReference type="OrthoDB" id="9767256at2"/>
<dbReference type="InterPro" id="IPR016164">
    <property type="entry name" value="FAD-linked_Oxase-like_C"/>
</dbReference>
<keyword evidence="3" id="KW-0274">FAD</keyword>
<dbReference type="EMBL" id="AZGA01000066">
    <property type="protein sequence ID" value="KRM32841.1"/>
    <property type="molecule type" value="Genomic_DNA"/>
</dbReference>
<feature type="domain" description="FAD-binding PCMH-type" evidence="5">
    <location>
        <begin position="40"/>
        <end position="218"/>
    </location>
</feature>
<dbReference type="PANTHER" id="PTHR42934:SF2">
    <property type="entry name" value="GLYCOLATE OXIDASE SUBUNIT GLCD"/>
    <property type="match status" value="1"/>
</dbReference>
<proteinExistence type="predicted"/>
<dbReference type="GO" id="GO:0071949">
    <property type="term" value="F:FAD binding"/>
    <property type="evidence" value="ECO:0007669"/>
    <property type="project" value="InterPro"/>
</dbReference>
<gene>
    <name evidence="6" type="ORF">FC83_GL000245</name>
</gene>
<evidence type="ECO:0000256" key="2">
    <source>
        <dbReference type="ARBA" id="ARBA00022630"/>
    </source>
</evidence>
<sequence length="463" mass="50528">MESTKQIDILALLKDVLPKEQLLSGDEISEDYGHDEMGTYFHLPDLVVKAKSTEDVSAVMKVAYAQNIPVVVRGAGTGLVGGSIAVKGGILIDLSGMNQIKELDEDNLTLTVDPGVLLMDIKSFTEEKGFFYPPDPGEKSATIGGNISTNAGGMRAIKYGVTRDFIRALTVVAPNGDVMHLGGKVVKNSSGYDLKDLVIGSEGTLGIVTEATLKLIMLPTVTTSLLIPFESFEGAIKNVPVILRSGIVPTAMEFFENNSVKFWEIFTNKVFPEDNHTAYLLLSFDGQTTEEVEGAYEKVAEICLDNGAEDVYVLDDDGQRDTVWTARGAFLEAIKNSTTEMEEADVVVPRSKIVDFIQFTHDTSKSEAIRIPGFGHVGDGNLHFYICRDDLDDQTWQAKLNTVFDAMYAEGRKLGGQVSGEHGIGMAKRKYLNLALEDSTLNMMRAIKKAVDPNNILNPEKVI</sequence>
<dbReference type="Proteomes" id="UP000051236">
    <property type="component" value="Unassembled WGS sequence"/>
</dbReference>
<dbReference type="RefSeq" id="WP_035453960.1">
    <property type="nucleotide sequence ID" value="NZ_AZGA01000066.1"/>
</dbReference>
<dbReference type="InterPro" id="IPR016166">
    <property type="entry name" value="FAD-bd_PCMH"/>
</dbReference>
<dbReference type="eggNOG" id="COG0277">
    <property type="taxonomic scope" value="Bacteria"/>
</dbReference>
<keyword evidence="7" id="KW-1185">Reference proteome</keyword>
<dbReference type="AlphaFoldDB" id="X0PFF3"/>
<keyword evidence="4" id="KW-0560">Oxidoreductase</keyword>
<dbReference type="SUPFAM" id="SSF56176">
    <property type="entry name" value="FAD-binding/transporter-associated domain-like"/>
    <property type="match status" value="1"/>
</dbReference>
<comment type="caution">
    <text evidence="6">The sequence shown here is derived from an EMBL/GenBank/DDBJ whole genome shotgun (WGS) entry which is preliminary data.</text>
</comment>
<dbReference type="InterPro" id="IPR051914">
    <property type="entry name" value="FAD-linked_OxidoTrans_Type4"/>
</dbReference>
<keyword evidence="2" id="KW-0285">Flavoprotein</keyword>
<dbReference type="InterPro" id="IPR016171">
    <property type="entry name" value="Vanillyl_alc_oxidase_C-sub2"/>
</dbReference>
<organism evidence="6 7">
    <name type="scientific">Agrilactobacillus composti DSM 18527 = JCM 14202</name>
    <dbReference type="NCBI Taxonomy" id="1423734"/>
    <lineage>
        <taxon>Bacteria</taxon>
        <taxon>Bacillati</taxon>
        <taxon>Bacillota</taxon>
        <taxon>Bacilli</taxon>
        <taxon>Lactobacillales</taxon>
        <taxon>Lactobacillaceae</taxon>
        <taxon>Agrilactobacillus</taxon>
    </lineage>
</organism>
<reference evidence="6 7" key="1">
    <citation type="journal article" date="2015" name="Genome Announc.">
        <title>Expanding the biotechnology potential of lactobacilli through comparative genomics of 213 strains and associated genera.</title>
        <authorList>
            <person name="Sun Z."/>
            <person name="Harris H.M."/>
            <person name="McCann A."/>
            <person name="Guo C."/>
            <person name="Argimon S."/>
            <person name="Zhang W."/>
            <person name="Yang X."/>
            <person name="Jeffery I.B."/>
            <person name="Cooney J.C."/>
            <person name="Kagawa T.F."/>
            <person name="Liu W."/>
            <person name="Song Y."/>
            <person name="Salvetti E."/>
            <person name="Wrobel A."/>
            <person name="Rasinkangas P."/>
            <person name="Parkhill J."/>
            <person name="Rea M.C."/>
            <person name="O'Sullivan O."/>
            <person name="Ritari J."/>
            <person name="Douillard F.P."/>
            <person name="Paul Ross R."/>
            <person name="Yang R."/>
            <person name="Briner A.E."/>
            <person name="Felis G.E."/>
            <person name="de Vos W.M."/>
            <person name="Barrangou R."/>
            <person name="Klaenhammer T.R."/>
            <person name="Caufield P.W."/>
            <person name="Cui Y."/>
            <person name="Zhang H."/>
            <person name="O'Toole P.W."/>
        </authorList>
    </citation>
    <scope>NUCLEOTIDE SEQUENCE [LARGE SCALE GENOMIC DNA]</scope>
    <source>
        <strain evidence="6 7">DSM 18527</strain>
    </source>
</reference>
<evidence type="ECO:0000256" key="1">
    <source>
        <dbReference type="ARBA" id="ARBA00001974"/>
    </source>
</evidence>
<comment type="cofactor">
    <cofactor evidence="1">
        <name>FAD</name>
        <dbReference type="ChEBI" id="CHEBI:57692"/>
    </cofactor>
</comment>
<dbReference type="InterPro" id="IPR004113">
    <property type="entry name" value="FAD-bd_oxidored_4_C"/>
</dbReference>
<dbReference type="FunFam" id="1.10.45.10:FF:000001">
    <property type="entry name" value="D-lactate dehydrogenase mitochondrial"/>
    <property type="match status" value="1"/>
</dbReference>
<dbReference type="GO" id="GO:0016491">
    <property type="term" value="F:oxidoreductase activity"/>
    <property type="evidence" value="ECO:0007669"/>
    <property type="project" value="UniProtKB-KW"/>
</dbReference>
<evidence type="ECO:0000256" key="3">
    <source>
        <dbReference type="ARBA" id="ARBA00022827"/>
    </source>
</evidence>
<dbReference type="PATRIC" id="fig|1423734.3.peg.245"/>
<dbReference type="SUPFAM" id="SSF55103">
    <property type="entry name" value="FAD-linked oxidases, C-terminal domain"/>
    <property type="match status" value="1"/>
</dbReference>
<dbReference type="InterPro" id="IPR006094">
    <property type="entry name" value="Oxid_FAD_bind_N"/>
</dbReference>
<dbReference type="Pfam" id="PF01565">
    <property type="entry name" value="FAD_binding_4"/>
    <property type="match status" value="1"/>
</dbReference>
<dbReference type="Gene3D" id="3.30.465.10">
    <property type="match status" value="1"/>
</dbReference>
<name>X0PFF3_9LACO</name>
<dbReference type="Gene3D" id="1.10.45.10">
    <property type="entry name" value="Vanillyl-alcohol Oxidase, Chain A, domain 4"/>
    <property type="match status" value="1"/>
</dbReference>
<dbReference type="PROSITE" id="PS51387">
    <property type="entry name" value="FAD_PCMH"/>
    <property type="match status" value="1"/>
</dbReference>
<dbReference type="InterPro" id="IPR036318">
    <property type="entry name" value="FAD-bd_PCMH-like_sf"/>
</dbReference>
<dbReference type="InterPro" id="IPR016169">
    <property type="entry name" value="FAD-bd_PCMH_sub2"/>
</dbReference>
<accession>X0PFF3</accession>
<evidence type="ECO:0000259" key="5">
    <source>
        <dbReference type="PROSITE" id="PS51387"/>
    </source>
</evidence>
<dbReference type="Pfam" id="PF02913">
    <property type="entry name" value="FAD-oxidase_C"/>
    <property type="match status" value="1"/>
</dbReference>